<dbReference type="GO" id="GO:1901604">
    <property type="term" value="F:dethiobiotin transmembrane transporter activity"/>
    <property type="evidence" value="ECO:0007669"/>
    <property type="project" value="TreeGrafter"/>
</dbReference>
<proteinExistence type="predicted"/>
<feature type="region of interest" description="Disordered" evidence="6">
    <location>
        <begin position="507"/>
        <end position="527"/>
    </location>
</feature>
<dbReference type="Proteomes" id="UP000784919">
    <property type="component" value="Unassembled WGS sequence"/>
</dbReference>
<evidence type="ECO:0000256" key="6">
    <source>
        <dbReference type="SAM" id="MobiDB-lite"/>
    </source>
</evidence>
<dbReference type="SUPFAM" id="SSF103473">
    <property type="entry name" value="MFS general substrate transporter"/>
    <property type="match status" value="1"/>
</dbReference>
<protein>
    <recommendedName>
        <fullName evidence="8">Major facilitator superfamily (MFS) profile domain-containing protein</fullName>
    </recommendedName>
</protein>
<keyword evidence="2" id="KW-0813">Transport</keyword>
<dbReference type="OrthoDB" id="5298304at2759"/>
<evidence type="ECO:0000259" key="8">
    <source>
        <dbReference type="PROSITE" id="PS50850"/>
    </source>
</evidence>
<keyword evidence="5 7" id="KW-0472">Membrane</keyword>
<keyword evidence="3 7" id="KW-0812">Transmembrane</keyword>
<dbReference type="EMBL" id="SRPR01000063">
    <property type="protein sequence ID" value="KAG5962717.1"/>
    <property type="molecule type" value="Genomic_DNA"/>
</dbReference>
<evidence type="ECO:0000256" key="3">
    <source>
        <dbReference type="ARBA" id="ARBA00022692"/>
    </source>
</evidence>
<dbReference type="GO" id="GO:1905135">
    <property type="term" value="P:biotin import across plasma membrane"/>
    <property type="evidence" value="ECO:0007669"/>
    <property type="project" value="TreeGrafter"/>
</dbReference>
<evidence type="ECO:0000313" key="12">
    <source>
        <dbReference type="Proteomes" id="UP000784919"/>
    </source>
</evidence>
<feature type="transmembrane region" description="Helical" evidence="7">
    <location>
        <begin position="135"/>
        <end position="154"/>
    </location>
</feature>
<keyword evidence="11" id="KW-1185">Reference proteome</keyword>
<feature type="transmembrane region" description="Helical" evidence="7">
    <location>
        <begin position="193"/>
        <end position="213"/>
    </location>
</feature>
<dbReference type="PANTHER" id="PTHR43791">
    <property type="entry name" value="PERMEASE-RELATED"/>
    <property type="match status" value="1"/>
</dbReference>
<evidence type="ECO:0000313" key="10">
    <source>
        <dbReference type="EMBL" id="KAG5973097.1"/>
    </source>
</evidence>
<evidence type="ECO:0000256" key="7">
    <source>
        <dbReference type="SAM" id="Phobius"/>
    </source>
</evidence>
<dbReference type="Proteomes" id="UP000742024">
    <property type="component" value="Unassembled WGS sequence"/>
</dbReference>
<feature type="transmembrane region" description="Helical" evidence="7">
    <location>
        <begin position="402"/>
        <end position="422"/>
    </location>
</feature>
<evidence type="ECO:0000256" key="4">
    <source>
        <dbReference type="ARBA" id="ARBA00022989"/>
    </source>
</evidence>
<comment type="caution">
    <text evidence="10">The sequence shown here is derived from an EMBL/GenBank/DDBJ whole genome shotgun (WGS) entry which is preliminary data.</text>
</comment>
<name>A0A9P7ST22_9HYPO</name>
<dbReference type="FunFam" id="1.20.1250.20:FF:000278">
    <property type="entry name" value="Putative MFS transporter"/>
    <property type="match status" value="1"/>
</dbReference>
<sequence length="544" mass="59859">MSIEVHLTIHVRKTADMTASEDVDGHLGSRERGGLQLDDHEYDMETVERVYRKLDWRIIPPFWLLYFLCSAIRSNIGIAQTMNASQKHDLMTVLHLTAKDTSTALALFYVSYVLFDFPSNLVMSRLSPRAWMARIVLATSVVGACFAAVHSAASLKLLRFLLGMVIAGMWPGMAFYLTLFYPPSRTGKRIGMYFTASQVSAAVVGLVSAGFQLMDGAGGLEGFRWMFLLYGLVGIVLSIALLWWLPDRPLAPGQVRHRPKWLDWMPSTPEALTGQDAVVHYHDLRRVYHSRPWTMKDLGLVLLDWRLWPLILMYFGVVGVGIGTQLYGSVIIAAIQPKASAVTVSLLFAPIWIMDLIAILMVTPLSDRFHGLRAFFFAGAACIQIAGLLVTTFVLSNGWARYGGLLMVGFGLGPTVPICMAWTSEIFQHRHGEVGVAAATALVSGLGNLGSIVTTYALYTGWPEDAKKGPHQFRGSNLAMIGILCLSILSALVMMLLLRMLGNPPSTKLHDESSGEFQDGAARRETQQRGFGNISACWATSRGA</sequence>
<organism evidence="10 12">
    <name type="scientific">Claviceps arundinis</name>
    <dbReference type="NCBI Taxonomy" id="1623583"/>
    <lineage>
        <taxon>Eukaryota</taxon>
        <taxon>Fungi</taxon>
        <taxon>Dikarya</taxon>
        <taxon>Ascomycota</taxon>
        <taxon>Pezizomycotina</taxon>
        <taxon>Sordariomycetes</taxon>
        <taxon>Hypocreomycetidae</taxon>
        <taxon>Hypocreales</taxon>
        <taxon>Clavicipitaceae</taxon>
        <taxon>Claviceps</taxon>
    </lineage>
</organism>
<feature type="transmembrane region" description="Helical" evidence="7">
    <location>
        <begin position="160"/>
        <end position="181"/>
    </location>
</feature>
<dbReference type="GO" id="GO:0015225">
    <property type="term" value="F:biotin transmembrane transporter activity"/>
    <property type="evidence" value="ECO:0007669"/>
    <property type="project" value="TreeGrafter"/>
</dbReference>
<feature type="transmembrane region" description="Helical" evidence="7">
    <location>
        <begin position="311"/>
        <end position="335"/>
    </location>
</feature>
<dbReference type="Gene3D" id="1.20.1250.20">
    <property type="entry name" value="MFS general substrate transporter like domains"/>
    <property type="match status" value="2"/>
</dbReference>
<feature type="transmembrane region" description="Helical" evidence="7">
    <location>
        <begin position="434"/>
        <end position="458"/>
    </location>
</feature>
<feature type="transmembrane region" description="Helical" evidence="7">
    <location>
        <begin position="341"/>
        <end position="362"/>
    </location>
</feature>
<evidence type="ECO:0000256" key="1">
    <source>
        <dbReference type="ARBA" id="ARBA00004141"/>
    </source>
</evidence>
<dbReference type="AlphaFoldDB" id="A0A9P7ST22"/>
<dbReference type="InterPro" id="IPR011701">
    <property type="entry name" value="MFS"/>
</dbReference>
<evidence type="ECO:0000256" key="5">
    <source>
        <dbReference type="ARBA" id="ARBA00023136"/>
    </source>
</evidence>
<feature type="transmembrane region" description="Helical" evidence="7">
    <location>
        <begin position="225"/>
        <end position="245"/>
    </location>
</feature>
<dbReference type="EMBL" id="SRPS01000037">
    <property type="protein sequence ID" value="KAG5973097.1"/>
    <property type="molecule type" value="Genomic_DNA"/>
</dbReference>
<dbReference type="GO" id="GO:0005886">
    <property type="term" value="C:plasma membrane"/>
    <property type="evidence" value="ECO:0007669"/>
    <property type="project" value="TreeGrafter"/>
</dbReference>
<dbReference type="PANTHER" id="PTHR43791:SF33">
    <property type="entry name" value="VITAMIN H TRANSPORTER 1"/>
    <property type="match status" value="1"/>
</dbReference>
<keyword evidence="4 7" id="KW-1133">Transmembrane helix</keyword>
<comment type="subcellular location">
    <subcellularLocation>
        <location evidence="1">Membrane</location>
        <topology evidence="1">Multi-pass membrane protein</topology>
    </subcellularLocation>
</comment>
<reference evidence="10 11" key="1">
    <citation type="journal article" date="2020" name="bioRxiv">
        <title>Whole genome comparisons of ergot fungi reveals the divergence and evolution of species within the genus Claviceps are the result of varying mechanisms driving genome evolution and host range expansion.</title>
        <authorList>
            <person name="Wyka S.A."/>
            <person name="Mondo S.J."/>
            <person name="Liu M."/>
            <person name="Dettman J."/>
            <person name="Nalam V."/>
            <person name="Broders K.D."/>
        </authorList>
    </citation>
    <scope>NUCLEOTIDE SEQUENCE</scope>
    <source>
        <strain evidence="10">CCC 1102</strain>
        <strain evidence="9 11">LM583</strain>
    </source>
</reference>
<accession>A0A9P7ST22</accession>
<feature type="domain" description="Major facilitator superfamily (MFS) profile" evidence="8">
    <location>
        <begin position="58"/>
        <end position="502"/>
    </location>
</feature>
<evidence type="ECO:0000313" key="11">
    <source>
        <dbReference type="Proteomes" id="UP000742024"/>
    </source>
</evidence>
<dbReference type="InterPro" id="IPR036259">
    <property type="entry name" value="MFS_trans_sf"/>
</dbReference>
<feature type="transmembrane region" description="Helical" evidence="7">
    <location>
        <begin position="374"/>
        <end position="396"/>
    </location>
</feature>
<dbReference type="FunFam" id="1.20.1250.20:FF:000399">
    <property type="entry name" value="MFS general substrate transporter"/>
    <property type="match status" value="1"/>
</dbReference>
<feature type="transmembrane region" description="Helical" evidence="7">
    <location>
        <begin position="102"/>
        <end position="123"/>
    </location>
</feature>
<gene>
    <name evidence="10" type="ORF">E4U56_005297</name>
    <name evidence="9" type="ORF">E4U57_006835</name>
</gene>
<dbReference type="PROSITE" id="PS50850">
    <property type="entry name" value="MFS"/>
    <property type="match status" value="1"/>
</dbReference>
<dbReference type="InterPro" id="IPR020846">
    <property type="entry name" value="MFS_dom"/>
</dbReference>
<dbReference type="GO" id="GO:0015295">
    <property type="term" value="F:solute:proton symporter activity"/>
    <property type="evidence" value="ECO:0007669"/>
    <property type="project" value="TreeGrafter"/>
</dbReference>
<evidence type="ECO:0000313" key="9">
    <source>
        <dbReference type="EMBL" id="KAG5962717.1"/>
    </source>
</evidence>
<evidence type="ECO:0000256" key="2">
    <source>
        <dbReference type="ARBA" id="ARBA00022448"/>
    </source>
</evidence>
<dbReference type="Pfam" id="PF07690">
    <property type="entry name" value="MFS_1"/>
    <property type="match status" value="1"/>
</dbReference>
<feature type="transmembrane region" description="Helical" evidence="7">
    <location>
        <begin position="478"/>
        <end position="498"/>
    </location>
</feature>